<accession>A0A2G5DHM3</accession>
<dbReference type="EMBL" id="KZ305037">
    <property type="protein sequence ID" value="PIA42727.1"/>
    <property type="molecule type" value="Genomic_DNA"/>
</dbReference>
<organism evidence="1 2">
    <name type="scientific">Aquilegia coerulea</name>
    <name type="common">Rocky mountain columbine</name>
    <dbReference type="NCBI Taxonomy" id="218851"/>
    <lineage>
        <taxon>Eukaryota</taxon>
        <taxon>Viridiplantae</taxon>
        <taxon>Streptophyta</taxon>
        <taxon>Embryophyta</taxon>
        <taxon>Tracheophyta</taxon>
        <taxon>Spermatophyta</taxon>
        <taxon>Magnoliopsida</taxon>
        <taxon>Ranunculales</taxon>
        <taxon>Ranunculaceae</taxon>
        <taxon>Thalictroideae</taxon>
        <taxon>Aquilegia</taxon>
    </lineage>
</organism>
<evidence type="ECO:0000313" key="1">
    <source>
        <dbReference type="EMBL" id="PIA42727.1"/>
    </source>
</evidence>
<gene>
    <name evidence="1" type="ORF">AQUCO_02000290v1</name>
</gene>
<dbReference type="Proteomes" id="UP000230069">
    <property type="component" value="Unassembled WGS sequence"/>
</dbReference>
<reference evidence="1 2" key="1">
    <citation type="submission" date="2017-09" db="EMBL/GenBank/DDBJ databases">
        <title>WGS assembly of Aquilegia coerulea Goldsmith.</title>
        <authorList>
            <person name="Hodges S."/>
            <person name="Kramer E."/>
            <person name="Nordborg M."/>
            <person name="Tomkins J."/>
            <person name="Borevitz J."/>
            <person name="Derieg N."/>
            <person name="Yan J."/>
            <person name="Mihaltcheva S."/>
            <person name="Hayes R.D."/>
            <person name="Rokhsar D."/>
        </authorList>
    </citation>
    <scope>NUCLEOTIDE SEQUENCE [LARGE SCALE GENOMIC DNA]</scope>
    <source>
        <strain evidence="2">cv. Goldsmith</strain>
    </source>
</reference>
<evidence type="ECO:0000313" key="2">
    <source>
        <dbReference type="Proteomes" id="UP000230069"/>
    </source>
</evidence>
<name>A0A2G5DHM3_AQUCA</name>
<proteinExistence type="predicted"/>
<sequence>MIHAQNILVNEQLHLYSTLANICTWQPPTSKEHRYVNVRHLYLPLYQTVALHNQLQKSESTRITGRDSPGVR</sequence>
<protein>
    <submittedName>
        <fullName evidence="1">Uncharacterized protein</fullName>
    </submittedName>
</protein>
<keyword evidence="2" id="KW-1185">Reference proteome</keyword>
<dbReference type="AlphaFoldDB" id="A0A2G5DHM3"/>
<dbReference type="InParanoid" id="A0A2G5DHM3"/>